<dbReference type="RefSeq" id="WP_141823927.1">
    <property type="nucleotide sequence ID" value="NZ_BAAAQC010000010.1"/>
</dbReference>
<dbReference type="EMBL" id="VFQF01000003">
    <property type="protein sequence ID" value="TQN44595.1"/>
    <property type="molecule type" value="Genomic_DNA"/>
</dbReference>
<evidence type="ECO:0000313" key="2">
    <source>
        <dbReference type="Proteomes" id="UP000320085"/>
    </source>
</evidence>
<comment type="caution">
    <text evidence="1">The sequence shown here is derived from an EMBL/GenBank/DDBJ whole genome shotgun (WGS) entry which is preliminary data.</text>
</comment>
<dbReference type="OrthoDB" id="4823586at2"/>
<dbReference type="Gene3D" id="3.30.530.20">
    <property type="match status" value="1"/>
</dbReference>
<proteinExistence type="predicted"/>
<sequence>MAAFDVHLETDLPPAEAWRRVLDLRAHSEVIPLTTVTGDQFEAASLVPGSRFVARTALGPLGFDDIMVVDSIEQPAQGSGAQARIHKEGKLIRGTIDFRVTPTTSGSTVDWVQQISVRGVPRVADPVVARVARTAYGKALVELLRRG</sequence>
<dbReference type="AlphaFoldDB" id="A0A543PKJ2"/>
<name>A0A543PKJ2_9MICO</name>
<organism evidence="1 2">
    <name type="scientific">Humibacillus xanthopallidus</name>
    <dbReference type="NCBI Taxonomy" id="412689"/>
    <lineage>
        <taxon>Bacteria</taxon>
        <taxon>Bacillati</taxon>
        <taxon>Actinomycetota</taxon>
        <taxon>Actinomycetes</taxon>
        <taxon>Micrococcales</taxon>
        <taxon>Intrasporangiaceae</taxon>
        <taxon>Humibacillus</taxon>
    </lineage>
</organism>
<protein>
    <submittedName>
        <fullName evidence="1">Carbon monoxide dehydrogenase subunit G</fullName>
    </submittedName>
</protein>
<evidence type="ECO:0000313" key="1">
    <source>
        <dbReference type="EMBL" id="TQN44595.1"/>
    </source>
</evidence>
<accession>A0A543PKJ2</accession>
<dbReference type="InterPro" id="IPR023393">
    <property type="entry name" value="START-like_dom_sf"/>
</dbReference>
<dbReference type="Proteomes" id="UP000320085">
    <property type="component" value="Unassembled WGS sequence"/>
</dbReference>
<dbReference type="SUPFAM" id="SSF55961">
    <property type="entry name" value="Bet v1-like"/>
    <property type="match status" value="1"/>
</dbReference>
<reference evidence="1 2" key="1">
    <citation type="submission" date="2019-06" db="EMBL/GenBank/DDBJ databases">
        <title>Sequencing the genomes of 1000 actinobacteria strains.</title>
        <authorList>
            <person name="Klenk H.-P."/>
        </authorList>
    </citation>
    <scope>NUCLEOTIDE SEQUENCE [LARGE SCALE GENOMIC DNA]</scope>
    <source>
        <strain evidence="1 2">DSM 21776</strain>
    </source>
</reference>
<gene>
    <name evidence="1" type="ORF">FHX52_3811</name>
</gene>